<organism evidence="1 2">
    <name type="scientific">Lecanosticta acicola</name>
    <dbReference type="NCBI Taxonomy" id="111012"/>
    <lineage>
        <taxon>Eukaryota</taxon>
        <taxon>Fungi</taxon>
        <taxon>Dikarya</taxon>
        <taxon>Ascomycota</taxon>
        <taxon>Pezizomycotina</taxon>
        <taxon>Dothideomycetes</taxon>
        <taxon>Dothideomycetidae</taxon>
        <taxon>Mycosphaerellales</taxon>
        <taxon>Mycosphaerellaceae</taxon>
        <taxon>Lecanosticta</taxon>
    </lineage>
</organism>
<dbReference type="InterPro" id="IPR038883">
    <property type="entry name" value="AN11006-like"/>
</dbReference>
<evidence type="ECO:0000313" key="2">
    <source>
        <dbReference type="Proteomes" id="UP001296104"/>
    </source>
</evidence>
<dbReference type="EMBL" id="CAVMBE010000013">
    <property type="protein sequence ID" value="CAK3927776.1"/>
    <property type="molecule type" value="Genomic_DNA"/>
</dbReference>
<evidence type="ECO:0000313" key="1">
    <source>
        <dbReference type="EMBL" id="CAK3927776.1"/>
    </source>
</evidence>
<name>A0AAI8YVR2_9PEZI</name>
<gene>
    <name evidence="1" type="ORF">LECACI_7A002881</name>
</gene>
<dbReference type="PANTHER" id="PTHR42085:SF1">
    <property type="entry name" value="F-BOX DOMAIN-CONTAINING PROTEIN"/>
    <property type="match status" value="1"/>
</dbReference>
<accession>A0AAI8YVR2</accession>
<keyword evidence="2" id="KW-1185">Reference proteome</keyword>
<comment type="caution">
    <text evidence="1">The sequence shown here is derived from an EMBL/GenBank/DDBJ whole genome shotgun (WGS) entry which is preliminary data.</text>
</comment>
<reference evidence="1" key="1">
    <citation type="submission" date="2023-11" db="EMBL/GenBank/DDBJ databases">
        <authorList>
            <person name="Alioto T."/>
            <person name="Alioto T."/>
            <person name="Gomez Garrido J."/>
        </authorList>
    </citation>
    <scope>NUCLEOTIDE SEQUENCE</scope>
</reference>
<sequence length="257" mass="28832">MAPKPKSWKKIRRAAATQRRLVPQAAAGSAVAQLSKTSLTVMDHAGKIIRNDGTAPAGMRSRNAPQDSKFLALPEAVRKRIYQHVFDGLTITMPPKSASNRTARYPAPGILLACRLIIREANPVFYATATFYFVPWIEYRLKAWLKRIGPGRRAWLKNIHLGVQQPSWGDMDAPKEVLQGQAQDGEAKIERYRREFELESGVLKTELYIDGTFWSSSPKELVAAAHWAPIKCWHWIKEPSEAVACILKKPYKAGGEV</sequence>
<dbReference type="Proteomes" id="UP001296104">
    <property type="component" value="Unassembled WGS sequence"/>
</dbReference>
<dbReference type="AlphaFoldDB" id="A0AAI8YVR2"/>
<protein>
    <submittedName>
        <fullName evidence="1">Uncharacterized protein</fullName>
    </submittedName>
</protein>
<proteinExistence type="predicted"/>
<dbReference type="PANTHER" id="PTHR42085">
    <property type="entry name" value="F-BOX DOMAIN-CONTAINING PROTEIN"/>
    <property type="match status" value="1"/>
</dbReference>